<dbReference type="PROSITE" id="PS00626">
    <property type="entry name" value="RCC1_2"/>
    <property type="match status" value="2"/>
</dbReference>
<evidence type="ECO:0000313" key="4">
    <source>
        <dbReference type="EMBL" id="SET60210.1"/>
    </source>
</evidence>
<dbReference type="Gene3D" id="2.130.10.30">
    <property type="entry name" value="Regulator of chromosome condensation 1/beta-lactamase-inhibitor protein II"/>
    <property type="match status" value="2"/>
</dbReference>
<accession>A0A1I0FRN9</accession>
<dbReference type="Pfam" id="PF00415">
    <property type="entry name" value="RCC1"/>
    <property type="match status" value="1"/>
</dbReference>
<dbReference type="SUPFAM" id="SSF50985">
    <property type="entry name" value="RCC1/BLIP-II"/>
    <property type="match status" value="2"/>
</dbReference>
<dbReference type="Proteomes" id="UP000199181">
    <property type="component" value="Unassembled WGS sequence"/>
</dbReference>
<evidence type="ECO:0000256" key="2">
    <source>
        <dbReference type="SAM" id="MobiDB-lite"/>
    </source>
</evidence>
<dbReference type="PROSITE" id="PS50012">
    <property type="entry name" value="RCC1_3"/>
    <property type="match status" value="6"/>
</dbReference>
<dbReference type="AlphaFoldDB" id="A0A1I0FRN9"/>
<name>A0A1I0FRN9_9BACT</name>
<evidence type="ECO:0000256" key="1">
    <source>
        <dbReference type="ARBA" id="ARBA00022737"/>
    </source>
</evidence>
<evidence type="ECO:0000259" key="3">
    <source>
        <dbReference type="Pfam" id="PF25390"/>
    </source>
</evidence>
<dbReference type="PANTHER" id="PTHR45622">
    <property type="entry name" value="UBIQUITIN-PROTEIN LIGASE E3A-RELATED"/>
    <property type="match status" value="1"/>
</dbReference>
<dbReference type="InterPro" id="IPR051709">
    <property type="entry name" value="Ub-ligase/GTPase-reg"/>
</dbReference>
<dbReference type="InterPro" id="IPR000408">
    <property type="entry name" value="Reg_chr_condens"/>
</dbReference>
<dbReference type="InterPro" id="IPR058923">
    <property type="entry name" value="RCC1-like_dom"/>
</dbReference>
<dbReference type="GO" id="GO:0005737">
    <property type="term" value="C:cytoplasm"/>
    <property type="evidence" value="ECO:0007669"/>
    <property type="project" value="TreeGrafter"/>
</dbReference>
<dbReference type="PANTHER" id="PTHR45622:SF44">
    <property type="entry name" value="REGULATOR OF CHROMOSOME CONDENSATION (RCC1) FAMILY PROTEIN"/>
    <property type="match status" value="1"/>
</dbReference>
<dbReference type="InterPro" id="IPR009091">
    <property type="entry name" value="RCC1/BLIP-II"/>
</dbReference>
<keyword evidence="1" id="KW-0677">Repeat</keyword>
<dbReference type="EMBL" id="FOIJ01000003">
    <property type="protein sequence ID" value="SET60210.1"/>
    <property type="molecule type" value="Genomic_DNA"/>
</dbReference>
<feature type="region of interest" description="Disordered" evidence="2">
    <location>
        <begin position="275"/>
        <end position="294"/>
    </location>
</feature>
<reference evidence="5" key="1">
    <citation type="submission" date="2016-10" db="EMBL/GenBank/DDBJ databases">
        <authorList>
            <person name="Varghese N."/>
            <person name="Submissions S."/>
        </authorList>
    </citation>
    <scope>NUCLEOTIDE SEQUENCE [LARGE SCALE GENOMIC DNA]</scope>
    <source>
        <strain evidence="5">DSM 16858</strain>
    </source>
</reference>
<protein>
    <submittedName>
        <fullName evidence="4">Alpha-tubulin suppressor</fullName>
    </submittedName>
</protein>
<dbReference type="PRINTS" id="PR00633">
    <property type="entry name" value="RCCNDNSATION"/>
</dbReference>
<sequence>MKRERGGSRGRAVLLTLSGLLLSWGCADFDKEEQGYCKRHPSVCPETAPDNPEAPESEPESEPGPFSQASSRGQHTLVLGSDGSVWAWGHNGTAQLGDGTTQNSSLPKKVAGLRGVKSVAAGYGHSLALQEGKVWSWGKTVSGGLQKTPRELPGLSGITHIAAGDDYSLALDPSGSVWAWGTDGAGLATDSPTAVEGLPRIKAIAVGGAHALALDVDGAVWAWGNNSKGQLGNGSLESRSVPVKVDTLPAIDFVAAGALHSLALDRTGKVWSWGDNDHGQLGDGSTAGPRTQPGPVPGLSAIKELAAGTSFSLALTQNNDVRAWGNNSAGQLGNEEIDDELSPVKTSFLTDAVSISAGHSHALAVLGNGCLFAWGSNKDDRLGIPGDVLFFAGFMPGLAAEIIPYPLPLSRACRQ</sequence>
<keyword evidence="5" id="KW-1185">Reference proteome</keyword>
<feature type="domain" description="RCC1-like" evidence="3">
    <location>
        <begin position="148"/>
        <end position="384"/>
    </location>
</feature>
<proteinExistence type="predicted"/>
<feature type="region of interest" description="Disordered" evidence="2">
    <location>
        <begin position="39"/>
        <end position="73"/>
    </location>
</feature>
<dbReference type="RefSeq" id="WP_093518166.1">
    <property type="nucleotide sequence ID" value="NZ_FOIJ01000003.1"/>
</dbReference>
<evidence type="ECO:0000313" key="5">
    <source>
        <dbReference type="Proteomes" id="UP000199181"/>
    </source>
</evidence>
<gene>
    <name evidence="4" type="ORF">SAMN05443639_103505</name>
</gene>
<dbReference type="Pfam" id="PF25390">
    <property type="entry name" value="WD40_RLD"/>
    <property type="match status" value="1"/>
</dbReference>
<organism evidence="4 5">
    <name type="scientific">Stigmatella erecta</name>
    <dbReference type="NCBI Taxonomy" id="83460"/>
    <lineage>
        <taxon>Bacteria</taxon>
        <taxon>Pseudomonadati</taxon>
        <taxon>Myxococcota</taxon>
        <taxon>Myxococcia</taxon>
        <taxon>Myxococcales</taxon>
        <taxon>Cystobacterineae</taxon>
        <taxon>Archangiaceae</taxon>
        <taxon>Stigmatella</taxon>
    </lineage>
</organism>